<gene>
    <name evidence="3" type="ORF">SO802_001068</name>
</gene>
<feature type="transmembrane region" description="Helical" evidence="2">
    <location>
        <begin position="269"/>
        <end position="288"/>
    </location>
</feature>
<protein>
    <submittedName>
        <fullName evidence="3">Uncharacterized protein</fullName>
    </submittedName>
</protein>
<reference evidence="3 4" key="1">
    <citation type="submission" date="2024-01" db="EMBL/GenBank/DDBJ databases">
        <title>A telomere-to-telomere, gap-free genome of sweet tea (Lithocarpus litseifolius).</title>
        <authorList>
            <person name="Zhou J."/>
        </authorList>
    </citation>
    <scope>NUCLEOTIDE SEQUENCE [LARGE SCALE GENOMIC DNA]</scope>
    <source>
        <strain evidence="3">Zhou-2022a</strain>
        <tissue evidence="3">Leaf</tissue>
    </source>
</reference>
<dbReference type="AlphaFoldDB" id="A0AAW2DV23"/>
<evidence type="ECO:0000256" key="1">
    <source>
        <dbReference type="SAM" id="MobiDB-lite"/>
    </source>
</evidence>
<feature type="compositionally biased region" description="Low complexity" evidence="1">
    <location>
        <begin position="30"/>
        <end position="43"/>
    </location>
</feature>
<keyword evidence="2" id="KW-1133">Transmembrane helix</keyword>
<evidence type="ECO:0000313" key="3">
    <source>
        <dbReference type="EMBL" id="KAL0013999.1"/>
    </source>
</evidence>
<accession>A0AAW2DV23</accession>
<feature type="compositionally biased region" description="Polar residues" evidence="1">
    <location>
        <begin position="1"/>
        <end position="10"/>
    </location>
</feature>
<evidence type="ECO:0000256" key="2">
    <source>
        <dbReference type="SAM" id="Phobius"/>
    </source>
</evidence>
<organism evidence="3 4">
    <name type="scientific">Lithocarpus litseifolius</name>
    <dbReference type="NCBI Taxonomy" id="425828"/>
    <lineage>
        <taxon>Eukaryota</taxon>
        <taxon>Viridiplantae</taxon>
        <taxon>Streptophyta</taxon>
        <taxon>Embryophyta</taxon>
        <taxon>Tracheophyta</taxon>
        <taxon>Spermatophyta</taxon>
        <taxon>Magnoliopsida</taxon>
        <taxon>eudicotyledons</taxon>
        <taxon>Gunneridae</taxon>
        <taxon>Pentapetalae</taxon>
        <taxon>rosids</taxon>
        <taxon>fabids</taxon>
        <taxon>Fagales</taxon>
        <taxon>Fagaceae</taxon>
        <taxon>Lithocarpus</taxon>
    </lineage>
</organism>
<evidence type="ECO:0000313" key="4">
    <source>
        <dbReference type="Proteomes" id="UP001459277"/>
    </source>
</evidence>
<dbReference type="Proteomes" id="UP001459277">
    <property type="component" value="Unassembled WGS sequence"/>
</dbReference>
<dbReference type="EMBL" id="JAZDWU010000001">
    <property type="protein sequence ID" value="KAL0013999.1"/>
    <property type="molecule type" value="Genomic_DNA"/>
</dbReference>
<keyword evidence="2" id="KW-0812">Transmembrane</keyword>
<name>A0AAW2DV23_9ROSI</name>
<sequence length="353" mass="40856">MSSASSNQSFVRDGAGYDEVRLSGPRDPYTSSEDNSSTSSSSSSRDEDRMESNLSDGLGESEPPPQSVIGPDGMRKFVMLSLWMVNDFTSSIKESHFKTLREKYQIPVNIPLRLPFRLEKCYYDGVMGVGIYEQMLKAGLRFPLSSLHRQLLQHLGLFVTQVSPNAWRVFIGVEVLYGVMFKGKKRLTVEEFFHCYRPVEITKSKGMYSFVAKSPLLRLVSDTPDSNRDWKSRYIFMDDNEWMCHPGNTQFMPVDTTWGILPLSGMHPFIFVFNLYISSMCFFNRLLLAAQNRPQISLEDWSFLENFFQKTKLEERSWVKLVRLETINWYCDGPEPSEVALKYEKKVRARKFF</sequence>
<proteinExistence type="predicted"/>
<keyword evidence="4" id="KW-1185">Reference proteome</keyword>
<keyword evidence="2" id="KW-0472">Membrane</keyword>
<feature type="region of interest" description="Disordered" evidence="1">
    <location>
        <begin position="1"/>
        <end position="71"/>
    </location>
</feature>
<comment type="caution">
    <text evidence="3">The sequence shown here is derived from an EMBL/GenBank/DDBJ whole genome shotgun (WGS) entry which is preliminary data.</text>
</comment>